<feature type="transmembrane region" description="Helical" evidence="1">
    <location>
        <begin position="190"/>
        <end position="213"/>
    </location>
</feature>
<feature type="transmembrane region" description="Helical" evidence="1">
    <location>
        <begin position="146"/>
        <end position="170"/>
    </location>
</feature>
<feature type="transmembrane region" description="Helical" evidence="1">
    <location>
        <begin position="316"/>
        <end position="337"/>
    </location>
</feature>
<feature type="transmembrane region" description="Helical" evidence="1">
    <location>
        <begin position="258"/>
        <end position="277"/>
    </location>
</feature>
<feature type="transmembrane region" description="Helical" evidence="1">
    <location>
        <begin position="113"/>
        <end position="137"/>
    </location>
</feature>
<protein>
    <submittedName>
        <fullName evidence="2">Uncharacterized protein</fullName>
    </submittedName>
</protein>
<dbReference type="RefSeq" id="XP_068363225.1">
    <property type="nucleotide sequence ID" value="XM_068501548.1"/>
</dbReference>
<dbReference type="Proteomes" id="UP000179807">
    <property type="component" value="Unassembled WGS sequence"/>
</dbReference>
<comment type="caution">
    <text evidence="2">The sequence shown here is derived from an EMBL/GenBank/DDBJ whole genome shotgun (WGS) entry which is preliminary data.</text>
</comment>
<proteinExistence type="predicted"/>
<reference evidence="2" key="1">
    <citation type="submission" date="2016-10" db="EMBL/GenBank/DDBJ databases">
        <authorList>
            <person name="Benchimol M."/>
            <person name="Almeida L.G."/>
            <person name="Vasconcelos A.T."/>
            <person name="Perreira-Neves A."/>
            <person name="Rosa I.A."/>
            <person name="Tasca T."/>
            <person name="Bogo M.R."/>
            <person name="de Souza W."/>
        </authorList>
    </citation>
    <scope>NUCLEOTIDE SEQUENCE [LARGE SCALE GENOMIC DNA]</scope>
    <source>
        <strain evidence="2">K</strain>
    </source>
</reference>
<name>A0A1J4KF56_9EUKA</name>
<organism evidence="2 3">
    <name type="scientific">Tritrichomonas foetus</name>
    <dbReference type="NCBI Taxonomy" id="1144522"/>
    <lineage>
        <taxon>Eukaryota</taxon>
        <taxon>Metamonada</taxon>
        <taxon>Parabasalia</taxon>
        <taxon>Tritrichomonadida</taxon>
        <taxon>Tritrichomonadidae</taxon>
        <taxon>Tritrichomonas</taxon>
    </lineage>
</organism>
<keyword evidence="1" id="KW-1133">Transmembrane helix</keyword>
<dbReference type="VEuPathDB" id="TrichDB:TRFO_20711"/>
<dbReference type="EMBL" id="MLAK01000621">
    <property type="protein sequence ID" value="OHT10089.1"/>
    <property type="molecule type" value="Genomic_DNA"/>
</dbReference>
<feature type="transmembrane region" description="Helical" evidence="1">
    <location>
        <begin position="289"/>
        <end position="310"/>
    </location>
</feature>
<keyword evidence="3" id="KW-1185">Reference proteome</keyword>
<dbReference type="AlphaFoldDB" id="A0A1J4KF56"/>
<gene>
    <name evidence="2" type="ORF">TRFO_20711</name>
</gene>
<evidence type="ECO:0000256" key="1">
    <source>
        <dbReference type="SAM" id="Phobius"/>
    </source>
</evidence>
<keyword evidence="1" id="KW-0812">Transmembrane</keyword>
<evidence type="ECO:0000313" key="3">
    <source>
        <dbReference type="Proteomes" id="UP000179807"/>
    </source>
</evidence>
<feature type="transmembrane region" description="Helical" evidence="1">
    <location>
        <begin position="233"/>
        <end position="252"/>
    </location>
</feature>
<evidence type="ECO:0000313" key="2">
    <source>
        <dbReference type="EMBL" id="OHT10089.1"/>
    </source>
</evidence>
<sequence>MQVDSSTTQMSFAQQAFSSVSVNGKYEGLIPKTPLKMIRNNIYQLMSYIDSAVPQFAPLHLVVSVIRILQIVGPSFCANYQDFWQPGIPKNAIGIISIFFHLIPNSARKYSSVYTLLVFGVIYFIFIFVMAVSVYFLKKTSKLPNALVYGISLFLSTFFMIVPPICTNLIGEVISRIIIGDRSFNFPLSGTLIVTFIDLLLVIFSVICFRFFLSVSLIFRPLSLQCVCPSPQVFINTLSIAITFITGLASHLPKIPQVVLSVFSAILYGLGCLTPFMPGTVIDLNLRKALLASFASGTFLQIVMIIFILIEFQATQITLFIILGILALSVLISNFIIKAIIKKKFSRT</sequence>
<accession>A0A1J4KF56</accession>
<keyword evidence="1" id="KW-0472">Membrane</keyword>
<dbReference type="GeneID" id="94836252"/>